<dbReference type="GO" id="GO:0004181">
    <property type="term" value="F:metallocarboxypeptidase activity"/>
    <property type="evidence" value="ECO:0007669"/>
    <property type="project" value="InterPro"/>
</dbReference>
<evidence type="ECO:0000256" key="4">
    <source>
        <dbReference type="ARBA" id="ARBA00022723"/>
    </source>
</evidence>
<dbReference type="PROSITE" id="PS52035">
    <property type="entry name" value="PEPTIDASE_M14"/>
    <property type="match status" value="1"/>
</dbReference>
<evidence type="ECO:0000256" key="2">
    <source>
        <dbReference type="ARBA" id="ARBA00005988"/>
    </source>
</evidence>
<gene>
    <name evidence="10" type="ORF">CBP34_01275</name>
</gene>
<accession>A0A240TZL1</accession>
<dbReference type="PANTHER" id="PTHR11705:SF143">
    <property type="entry name" value="SLL0236 PROTEIN"/>
    <property type="match status" value="1"/>
</dbReference>
<keyword evidence="6" id="KW-0862">Zinc</keyword>
<evidence type="ECO:0000256" key="7">
    <source>
        <dbReference type="ARBA" id="ARBA00023049"/>
    </source>
</evidence>
<dbReference type="KEGG" id="acin:CBP34_01275"/>
<dbReference type="GO" id="GO:0008270">
    <property type="term" value="F:zinc ion binding"/>
    <property type="evidence" value="ECO:0007669"/>
    <property type="project" value="InterPro"/>
</dbReference>
<keyword evidence="4" id="KW-0479">Metal-binding</keyword>
<keyword evidence="10" id="KW-0121">Carboxypeptidase</keyword>
<dbReference type="Gene3D" id="3.40.630.10">
    <property type="entry name" value="Zn peptidases"/>
    <property type="match status" value="1"/>
</dbReference>
<evidence type="ECO:0000313" key="10">
    <source>
        <dbReference type="EMBL" id="ART50560.1"/>
    </source>
</evidence>
<dbReference type="Proteomes" id="UP000194432">
    <property type="component" value="Chromosome 1"/>
</dbReference>
<dbReference type="InterPro" id="IPR000834">
    <property type="entry name" value="Peptidase_M14"/>
</dbReference>
<evidence type="ECO:0000256" key="8">
    <source>
        <dbReference type="PROSITE-ProRule" id="PRU01379"/>
    </source>
</evidence>
<evidence type="ECO:0000313" key="11">
    <source>
        <dbReference type="Proteomes" id="UP000194432"/>
    </source>
</evidence>
<proteinExistence type="inferred from homology"/>
<dbReference type="AlphaFoldDB" id="A0A240TZL1"/>
<dbReference type="PROSITE" id="PS00132">
    <property type="entry name" value="CARBOXYPEPT_ZN_1"/>
    <property type="match status" value="1"/>
</dbReference>
<keyword evidence="5" id="KW-0378">Hydrolase</keyword>
<organism evidence="10 11">
    <name type="scientific">Acidovorax carolinensis</name>
    <dbReference type="NCBI Taxonomy" id="553814"/>
    <lineage>
        <taxon>Bacteria</taxon>
        <taxon>Pseudomonadati</taxon>
        <taxon>Pseudomonadota</taxon>
        <taxon>Betaproteobacteria</taxon>
        <taxon>Burkholderiales</taxon>
        <taxon>Comamonadaceae</taxon>
        <taxon>Acidovorax</taxon>
    </lineage>
</organism>
<dbReference type="EMBL" id="CP021361">
    <property type="protein sequence ID" value="ART50560.1"/>
    <property type="molecule type" value="Genomic_DNA"/>
</dbReference>
<feature type="domain" description="Peptidase M14" evidence="9">
    <location>
        <begin position="16"/>
        <end position="351"/>
    </location>
</feature>
<dbReference type="SUPFAM" id="SSF53187">
    <property type="entry name" value="Zn-dependent exopeptidases"/>
    <property type="match status" value="1"/>
</dbReference>
<evidence type="ECO:0000259" key="9">
    <source>
        <dbReference type="PROSITE" id="PS52035"/>
    </source>
</evidence>
<dbReference type="Pfam" id="PF00246">
    <property type="entry name" value="Peptidase_M14"/>
    <property type="match status" value="1"/>
</dbReference>
<comment type="similarity">
    <text evidence="2 8">Belongs to the peptidase M14 family.</text>
</comment>
<keyword evidence="7" id="KW-0482">Metalloprotease</keyword>
<dbReference type="PANTHER" id="PTHR11705">
    <property type="entry name" value="PROTEASE FAMILY M14 CARBOXYPEPTIDASE A,B"/>
    <property type="match status" value="1"/>
</dbReference>
<comment type="caution">
    <text evidence="8">Lacks conserved residue(s) required for the propagation of feature annotation.</text>
</comment>
<evidence type="ECO:0000256" key="3">
    <source>
        <dbReference type="ARBA" id="ARBA00022670"/>
    </source>
</evidence>
<comment type="cofactor">
    <cofactor evidence="1">
        <name>Zn(2+)</name>
        <dbReference type="ChEBI" id="CHEBI:29105"/>
    </cofactor>
</comment>
<reference evidence="10 11" key="1">
    <citation type="submission" date="2017-05" db="EMBL/GenBank/DDBJ databases">
        <title>Polyphasic characterization of four soil-derived phenanthrene-degrading Acidovorax strains and proposal of Acidovorax phenanthrenivorans sp. nov.</title>
        <authorList>
            <person name="Singleton D.R."/>
            <person name="Lee J."/>
            <person name="Dickey A.N."/>
            <person name="Stroud A."/>
            <person name="Scholl E.H."/>
            <person name="Wright F.A."/>
            <person name="Aitken M.D."/>
        </authorList>
    </citation>
    <scope>NUCLEOTIDE SEQUENCE [LARGE SCALE GENOMIC DNA]</scope>
    <source>
        <strain evidence="10">NA3</strain>
    </source>
</reference>
<evidence type="ECO:0000256" key="1">
    <source>
        <dbReference type="ARBA" id="ARBA00001947"/>
    </source>
</evidence>
<protein>
    <submittedName>
        <fullName evidence="10">Zinc carboxypeptidase</fullName>
    </submittedName>
</protein>
<keyword evidence="11" id="KW-1185">Reference proteome</keyword>
<dbReference type="InterPro" id="IPR057246">
    <property type="entry name" value="CARBOXYPEPT_ZN_1"/>
</dbReference>
<sequence length="351" mass="40096">MLRRPPSATPATTTVPENDLPELRALEKIMEQGGPDLQVRVVREVSVASGLTFPIYSIGIGNPSPQIPAVGFFGGVHGLERIGAEVVISYLQNIVMRLRWDTTLHQQLEHVRLVFMPIVNPGGMWAATRANPNGVDLMRNAPVEALDRVPFLMGGQRLSAGLPWYRGHFGEPMEIESQALCEVVRTELLPRPFSIALDCHSGFGVRDRLWFPFAHTRKPIAHLNELHALKTIFLQAHSHHQYIIEPQSAQYLAHGDLWDYLYLQSCEQAERIFLPLTLEMGSWIWIKKNPRQLFSRMGIFNPLIDHRQQRVLRRHLALLDFLSRAACSHQRWVPGKEHYELHRANALAEWY</sequence>
<keyword evidence="3" id="KW-0645">Protease</keyword>
<dbReference type="GO" id="GO:0005615">
    <property type="term" value="C:extracellular space"/>
    <property type="evidence" value="ECO:0007669"/>
    <property type="project" value="TreeGrafter"/>
</dbReference>
<evidence type="ECO:0000256" key="5">
    <source>
        <dbReference type="ARBA" id="ARBA00022801"/>
    </source>
</evidence>
<evidence type="ECO:0000256" key="6">
    <source>
        <dbReference type="ARBA" id="ARBA00022833"/>
    </source>
</evidence>
<dbReference type="GO" id="GO:0006508">
    <property type="term" value="P:proteolysis"/>
    <property type="evidence" value="ECO:0007669"/>
    <property type="project" value="UniProtKB-KW"/>
</dbReference>
<name>A0A240TZL1_9BURK</name>